<accession>A0A4R5L6L0</accession>
<dbReference type="Proteomes" id="UP000295606">
    <property type="component" value="Unassembled WGS sequence"/>
</dbReference>
<comment type="caution">
    <text evidence="1">The sequence shown here is derived from an EMBL/GenBank/DDBJ whole genome shotgun (WGS) entry which is preliminary data.</text>
</comment>
<dbReference type="RefSeq" id="WP_133188605.1">
    <property type="nucleotide sequence ID" value="NZ_SMOD01000043.1"/>
</dbReference>
<dbReference type="CDD" id="cd02199">
    <property type="entry name" value="YjgF_YER057c_UK114_like_1"/>
    <property type="match status" value="1"/>
</dbReference>
<dbReference type="InterPro" id="IPR006175">
    <property type="entry name" value="YjgF/YER057c/UK114"/>
</dbReference>
<evidence type="ECO:0000313" key="1">
    <source>
        <dbReference type="EMBL" id="TDG03300.1"/>
    </source>
</evidence>
<dbReference type="Pfam" id="PF01042">
    <property type="entry name" value="Ribonuc_L-PSP"/>
    <property type="match status" value="1"/>
</dbReference>
<name>A0A4R5L6L0_9BURK</name>
<dbReference type="AlphaFoldDB" id="A0A4R5L6L0"/>
<protein>
    <submittedName>
        <fullName evidence="1">RidA family protein</fullName>
    </submittedName>
</protein>
<dbReference type="InterPro" id="IPR035959">
    <property type="entry name" value="RutC-like_sf"/>
</dbReference>
<gene>
    <name evidence="1" type="ORF">E1N52_35445</name>
</gene>
<dbReference type="EMBL" id="SMOD01000043">
    <property type="protein sequence ID" value="TDG03300.1"/>
    <property type="molecule type" value="Genomic_DNA"/>
</dbReference>
<reference evidence="1 2" key="1">
    <citation type="submission" date="2019-03" db="EMBL/GenBank/DDBJ databases">
        <title>Paraburkholderia sp. isolated from native Mimosa gymnas in Guartela State Park, Brazil.</title>
        <authorList>
            <person name="Paulitsch F."/>
            <person name="Hungria M."/>
            <person name="Delamuta J.R.M."/>
            <person name="Ribeiro R.A."/>
            <person name="Dall'Agnol R."/>
            <person name="Silva J.S.B."/>
        </authorList>
    </citation>
    <scope>NUCLEOTIDE SEQUENCE [LARGE SCALE GENOMIC DNA]</scope>
    <source>
        <strain evidence="1 2">CNPSo 3008</strain>
    </source>
</reference>
<dbReference type="PANTHER" id="PTHR43760:SF1">
    <property type="entry name" value="ENDORIBONUCLEASE L-PSP_CHORISMATE MUTASE-LIKE DOMAIN-CONTAINING PROTEIN"/>
    <property type="match status" value="1"/>
</dbReference>
<dbReference type="PANTHER" id="PTHR43760">
    <property type="entry name" value="ENDORIBONUCLEASE-RELATED"/>
    <property type="match status" value="1"/>
</dbReference>
<organism evidence="1 2">
    <name type="scientific">Paraburkholderia guartelaensis</name>
    <dbReference type="NCBI Taxonomy" id="2546446"/>
    <lineage>
        <taxon>Bacteria</taxon>
        <taxon>Pseudomonadati</taxon>
        <taxon>Pseudomonadota</taxon>
        <taxon>Betaproteobacteria</taxon>
        <taxon>Burkholderiales</taxon>
        <taxon>Burkholderiaceae</taxon>
        <taxon>Paraburkholderia</taxon>
    </lineage>
</organism>
<sequence length="155" mass="16171">METRDVYETIKTMGIELPQVSSPAAAYTMSVRSGGTVYLAGHLPRDAGAIVTGKLGATLSTEEGREAARKIAVDLLATLHAKVGNLNLVKQIVKLTSFVNSAAGFSEQHLVTNGASELLAKVFGEAGVHARSAVGVAELPLNACVEIELIVEIAD</sequence>
<dbReference type="SUPFAM" id="SSF55298">
    <property type="entry name" value="YjgF-like"/>
    <property type="match status" value="1"/>
</dbReference>
<dbReference type="OrthoDB" id="9806350at2"/>
<dbReference type="InterPro" id="IPR013813">
    <property type="entry name" value="Endoribo_LPSP/chorism_mut-like"/>
</dbReference>
<evidence type="ECO:0000313" key="2">
    <source>
        <dbReference type="Proteomes" id="UP000295606"/>
    </source>
</evidence>
<dbReference type="Gene3D" id="3.30.1330.40">
    <property type="entry name" value="RutC-like"/>
    <property type="match status" value="1"/>
</dbReference>
<proteinExistence type="predicted"/>